<keyword evidence="3" id="KW-0732">Signal</keyword>
<comment type="similarity">
    <text evidence="1">Belongs to the reduced folate carrier (RFC) transporter (TC 2.A.48) family.</text>
</comment>
<evidence type="ECO:0000256" key="3">
    <source>
        <dbReference type="SAM" id="SignalP"/>
    </source>
</evidence>
<evidence type="ECO:0000256" key="1">
    <source>
        <dbReference type="ARBA" id="ARBA00005773"/>
    </source>
</evidence>
<evidence type="ECO:0000313" key="5">
    <source>
        <dbReference type="Proteomes" id="UP000013827"/>
    </source>
</evidence>
<feature type="chain" id="PRO_5044291101" evidence="3">
    <location>
        <begin position="22"/>
        <end position="166"/>
    </location>
</feature>
<reference evidence="5" key="1">
    <citation type="journal article" date="2013" name="Nature">
        <title>Pan genome of the phytoplankton Emiliania underpins its global distribution.</title>
        <authorList>
            <person name="Read B.A."/>
            <person name="Kegel J."/>
            <person name="Klute M.J."/>
            <person name="Kuo A."/>
            <person name="Lefebvre S.C."/>
            <person name="Maumus F."/>
            <person name="Mayer C."/>
            <person name="Miller J."/>
            <person name="Monier A."/>
            <person name="Salamov A."/>
            <person name="Young J."/>
            <person name="Aguilar M."/>
            <person name="Claverie J.M."/>
            <person name="Frickenhaus S."/>
            <person name="Gonzalez K."/>
            <person name="Herman E.K."/>
            <person name="Lin Y.C."/>
            <person name="Napier J."/>
            <person name="Ogata H."/>
            <person name="Sarno A.F."/>
            <person name="Shmutz J."/>
            <person name="Schroeder D."/>
            <person name="de Vargas C."/>
            <person name="Verret F."/>
            <person name="von Dassow P."/>
            <person name="Valentin K."/>
            <person name="Van de Peer Y."/>
            <person name="Wheeler G."/>
            <person name="Dacks J.B."/>
            <person name="Delwiche C.F."/>
            <person name="Dyhrman S.T."/>
            <person name="Glockner G."/>
            <person name="John U."/>
            <person name="Richards T."/>
            <person name="Worden A.Z."/>
            <person name="Zhang X."/>
            <person name="Grigoriev I.V."/>
            <person name="Allen A.E."/>
            <person name="Bidle K."/>
            <person name="Borodovsky M."/>
            <person name="Bowler C."/>
            <person name="Brownlee C."/>
            <person name="Cock J.M."/>
            <person name="Elias M."/>
            <person name="Gladyshev V.N."/>
            <person name="Groth M."/>
            <person name="Guda C."/>
            <person name="Hadaegh A."/>
            <person name="Iglesias-Rodriguez M.D."/>
            <person name="Jenkins J."/>
            <person name="Jones B.M."/>
            <person name="Lawson T."/>
            <person name="Leese F."/>
            <person name="Lindquist E."/>
            <person name="Lobanov A."/>
            <person name="Lomsadze A."/>
            <person name="Malik S.B."/>
            <person name="Marsh M.E."/>
            <person name="Mackinder L."/>
            <person name="Mock T."/>
            <person name="Mueller-Roeber B."/>
            <person name="Pagarete A."/>
            <person name="Parker M."/>
            <person name="Probert I."/>
            <person name="Quesneville H."/>
            <person name="Raines C."/>
            <person name="Rensing S.A."/>
            <person name="Riano-Pachon D.M."/>
            <person name="Richier S."/>
            <person name="Rokitta S."/>
            <person name="Shiraiwa Y."/>
            <person name="Soanes D.M."/>
            <person name="van der Giezen M."/>
            <person name="Wahlund T.M."/>
            <person name="Williams B."/>
            <person name="Wilson W."/>
            <person name="Wolfe G."/>
            <person name="Wurch L.L."/>
        </authorList>
    </citation>
    <scope>NUCLEOTIDE SEQUENCE</scope>
</reference>
<dbReference type="Proteomes" id="UP000013827">
    <property type="component" value="Unassembled WGS sequence"/>
</dbReference>
<dbReference type="GeneID" id="17257480"/>
<keyword evidence="5" id="KW-1185">Reference proteome</keyword>
<feature type="region of interest" description="Disordered" evidence="2">
    <location>
        <begin position="137"/>
        <end position="166"/>
    </location>
</feature>
<dbReference type="Pfam" id="PF01770">
    <property type="entry name" value="Folate_carrier"/>
    <property type="match status" value="1"/>
</dbReference>
<dbReference type="EnsemblProtists" id="EOD11399">
    <property type="protein sequence ID" value="EOD11399"/>
    <property type="gene ID" value="EMIHUDRAFT_437648"/>
</dbReference>
<organism evidence="4 5">
    <name type="scientific">Emiliania huxleyi (strain CCMP1516)</name>
    <dbReference type="NCBI Taxonomy" id="280463"/>
    <lineage>
        <taxon>Eukaryota</taxon>
        <taxon>Haptista</taxon>
        <taxon>Haptophyta</taxon>
        <taxon>Prymnesiophyceae</taxon>
        <taxon>Isochrysidales</taxon>
        <taxon>Noelaerhabdaceae</taxon>
        <taxon>Emiliania</taxon>
    </lineage>
</organism>
<dbReference type="GO" id="GO:0090482">
    <property type="term" value="F:vitamin transmembrane transporter activity"/>
    <property type="evidence" value="ECO:0007669"/>
    <property type="project" value="InterPro"/>
</dbReference>
<dbReference type="PaxDb" id="2903-EOD11399"/>
<reference evidence="4" key="2">
    <citation type="submission" date="2024-10" db="UniProtKB">
        <authorList>
            <consortium name="EnsemblProtists"/>
        </authorList>
    </citation>
    <scope>IDENTIFICATION</scope>
</reference>
<sequence>MLCRQATRTLLLFAQSVPAMAGMQLTYAASAAADTVLFAYVFALTPEPAAFARAAGVVRASYHAGNEAASLVGEWWVEGSGLDASAAGGGAEGALRPLFLASWATATAALLLAAAALPPPLRPPPLSVASLLLPRRGQAGGRGSGGSDGSDGSGGGGGGGDFGGGG</sequence>
<protein>
    <submittedName>
        <fullName evidence="4">Uncharacterized protein</fullName>
    </submittedName>
</protein>
<evidence type="ECO:0000256" key="2">
    <source>
        <dbReference type="SAM" id="MobiDB-lite"/>
    </source>
</evidence>
<evidence type="ECO:0000313" key="4">
    <source>
        <dbReference type="EnsemblProtists" id="EOD11399"/>
    </source>
</evidence>
<name>A0A0D3IJG4_EMIH1</name>
<feature type="signal peptide" evidence="3">
    <location>
        <begin position="1"/>
        <end position="21"/>
    </location>
</feature>
<dbReference type="PANTHER" id="PTHR10686:SF18">
    <property type="entry name" value="IP11787P-RELATED"/>
    <property type="match status" value="1"/>
</dbReference>
<accession>A0A0D3IJG4</accession>
<dbReference type="KEGG" id="ehx:EMIHUDRAFT_437648"/>
<dbReference type="RefSeq" id="XP_005763828.1">
    <property type="nucleotide sequence ID" value="XM_005763771.1"/>
</dbReference>
<dbReference type="HOGENOM" id="CLU_1606999_0_0_1"/>
<dbReference type="PANTHER" id="PTHR10686">
    <property type="entry name" value="FOLATE TRANSPORTER"/>
    <property type="match status" value="1"/>
</dbReference>
<dbReference type="AlphaFoldDB" id="A0A0D3IJG4"/>
<feature type="compositionally biased region" description="Gly residues" evidence="2">
    <location>
        <begin position="138"/>
        <end position="166"/>
    </location>
</feature>
<proteinExistence type="inferred from homology"/>
<dbReference type="InterPro" id="IPR002666">
    <property type="entry name" value="Folate_carrier"/>
</dbReference>
<dbReference type="GO" id="GO:0005886">
    <property type="term" value="C:plasma membrane"/>
    <property type="evidence" value="ECO:0007669"/>
    <property type="project" value="TreeGrafter"/>
</dbReference>